<gene>
    <name evidence="1" type="ORF">ACFO1S_26450</name>
</gene>
<dbReference type="EMBL" id="JBHSED010000070">
    <property type="protein sequence ID" value="MFC4306967.1"/>
    <property type="molecule type" value="Genomic_DNA"/>
</dbReference>
<sequence length="83" mass="8680">MVTLAEELYELGDVFAQTLPAGVTAVAVFELPDAVWVCCGISDTVSTCDSSPPAMPSLNWAFALMGVLPCRLGRAKVVVPSPP</sequence>
<evidence type="ECO:0000313" key="1">
    <source>
        <dbReference type="EMBL" id="MFC4306967.1"/>
    </source>
</evidence>
<comment type="caution">
    <text evidence="1">The sequence shown here is derived from an EMBL/GenBank/DDBJ whole genome shotgun (WGS) entry which is preliminary data.</text>
</comment>
<dbReference type="Proteomes" id="UP001595755">
    <property type="component" value="Unassembled WGS sequence"/>
</dbReference>
<evidence type="ECO:0000313" key="2">
    <source>
        <dbReference type="Proteomes" id="UP001595755"/>
    </source>
</evidence>
<reference evidence="2" key="1">
    <citation type="journal article" date="2019" name="Int. J. Syst. Evol. Microbiol.">
        <title>The Global Catalogue of Microorganisms (GCM) 10K type strain sequencing project: providing services to taxonomists for standard genome sequencing and annotation.</title>
        <authorList>
            <consortium name="The Broad Institute Genomics Platform"/>
            <consortium name="The Broad Institute Genome Sequencing Center for Infectious Disease"/>
            <person name="Wu L."/>
            <person name="Ma J."/>
        </authorList>
    </citation>
    <scope>NUCLEOTIDE SEQUENCE [LARGE SCALE GENOMIC DNA]</scope>
    <source>
        <strain evidence="2">CGMCC 4.1641</strain>
    </source>
</reference>
<protein>
    <submittedName>
        <fullName evidence="1">Uncharacterized protein</fullName>
    </submittedName>
</protein>
<keyword evidence="2" id="KW-1185">Reference proteome</keyword>
<accession>A0ABV8SHM9</accession>
<proteinExistence type="predicted"/>
<organism evidence="1 2">
    <name type="scientific">Cohnella boryungensis</name>
    <dbReference type="NCBI Taxonomy" id="768479"/>
    <lineage>
        <taxon>Bacteria</taxon>
        <taxon>Bacillati</taxon>
        <taxon>Bacillota</taxon>
        <taxon>Bacilli</taxon>
        <taxon>Bacillales</taxon>
        <taxon>Paenibacillaceae</taxon>
        <taxon>Cohnella</taxon>
    </lineage>
</organism>
<name>A0ABV8SHM9_9BACL</name>